<dbReference type="PANTHER" id="PTHR18895:SF74">
    <property type="entry name" value="MTRF1L RELEASE FACTOR GLUTAMINE METHYLTRANSFERASE"/>
    <property type="match status" value="1"/>
</dbReference>
<keyword evidence="9" id="KW-1185">Reference proteome</keyword>
<organism evidence="8 9">
    <name type="scientific">Sphingomonas crocodyli</name>
    <dbReference type="NCBI Taxonomy" id="1979270"/>
    <lineage>
        <taxon>Bacteria</taxon>
        <taxon>Pseudomonadati</taxon>
        <taxon>Pseudomonadota</taxon>
        <taxon>Alphaproteobacteria</taxon>
        <taxon>Sphingomonadales</taxon>
        <taxon>Sphingomonadaceae</taxon>
        <taxon>Sphingomonas</taxon>
    </lineage>
</organism>
<feature type="binding site" evidence="5">
    <location>
        <position position="144"/>
    </location>
    <ligand>
        <name>S-adenosyl-L-methionine</name>
        <dbReference type="ChEBI" id="CHEBI:59789"/>
    </ligand>
</feature>
<evidence type="ECO:0000259" key="7">
    <source>
        <dbReference type="Pfam" id="PF17827"/>
    </source>
</evidence>
<feature type="binding site" evidence="5">
    <location>
        <begin position="121"/>
        <end position="125"/>
    </location>
    <ligand>
        <name>S-adenosyl-L-methionine</name>
        <dbReference type="ChEBI" id="CHEBI:59789"/>
    </ligand>
</feature>
<comment type="similarity">
    <text evidence="5">Belongs to the protein N5-glutamine methyltransferase family. PrmC subfamily.</text>
</comment>
<dbReference type="InterPro" id="IPR040758">
    <property type="entry name" value="PrmC_N"/>
</dbReference>
<evidence type="ECO:0000259" key="6">
    <source>
        <dbReference type="Pfam" id="PF05175"/>
    </source>
</evidence>
<dbReference type="SUPFAM" id="SSF53335">
    <property type="entry name" value="S-adenosyl-L-methionine-dependent methyltransferases"/>
    <property type="match status" value="1"/>
</dbReference>
<feature type="binding site" evidence="5">
    <location>
        <begin position="187"/>
        <end position="190"/>
    </location>
    <ligand>
        <name>substrate</name>
    </ligand>
</feature>
<keyword evidence="2 5" id="KW-0808">Transferase</keyword>
<comment type="catalytic activity">
    <reaction evidence="4 5">
        <text>L-glutaminyl-[peptide chain release factor] + S-adenosyl-L-methionine = N(5)-methyl-L-glutaminyl-[peptide chain release factor] + S-adenosyl-L-homocysteine + H(+)</text>
        <dbReference type="Rhea" id="RHEA:42896"/>
        <dbReference type="Rhea" id="RHEA-COMP:10271"/>
        <dbReference type="Rhea" id="RHEA-COMP:10272"/>
        <dbReference type="ChEBI" id="CHEBI:15378"/>
        <dbReference type="ChEBI" id="CHEBI:30011"/>
        <dbReference type="ChEBI" id="CHEBI:57856"/>
        <dbReference type="ChEBI" id="CHEBI:59789"/>
        <dbReference type="ChEBI" id="CHEBI:61891"/>
        <dbReference type="EC" id="2.1.1.297"/>
    </reaction>
</comment>
<dbReference type="OrthoDB" id="9800643at2"/>
<evidence type="ECO:0000256" key="5">
    <source>
        <dbReference type="HAMAP-Rule" id="MF_02126"/>
    </source>
</evidence>
<dbReference type="PROSITE" id="PS00092">
    <property type="entry name" value="N6_MTASE"/>
    <property type="match status" value="1"/>
</dbReference>
<accession>A0A437M3T9</accession>
<keyword evidence="1 5" id="KW-0489">Methyltransferase</keyword>
<evidence type="ECO:0000313" key="9">
    <source>
        <dbReference type="Proteomes" id="UP000282971"/>
    </source>
</evidence>
<dbReference type="EMBL" id="SACN01000001">
    <property type="protein sequence ID" value="RVT92367.1"/>
    <property type="molecule type" value="Genomic_DNA"/>
</dbReference>
<gene>
    <name evidence="5 8" type="primary">prmC</name>
    <name evidence="8" type="ORF">EOD43_00020</name>
</gene>
<dbReference type="InterPro" id="IPR050320">
    <property type="entry name" value="N5-glutamine_MTase"/>
</dbReference>
<feature type="domain" description="Release factor glutamine methyltransferase N-terminal" evidence="7">
    <location>
        <begin position="10"/>
        <end position="76"/>
    </location>
</feature>
<dbReference type="PANTHER" id="PTHR18895">
    <property type="entry name" value="HEMK METHYLTRANSFERASE"/>
    <property type="match status" value="1"/>
</dbReference>
<feature type="binding site" evidence="5">
    <location>
        <position position="187"/>
    </location>
    <ligand>
        <name>S-adenosyl-L-methionine</name>
        <dbReference type="ChEBI" id="CHEBI:59789"/>
    </ligand>
</feature>
<proteinExistence type="inferred from homology"/>
<dbReference type="Proteomes" id="UP000282971">
    <property type="component" value="Unassembled WGS sequence"/>
</dbReference>
<dbReference type="InterPro" id="IPR007848">
    <property type="entry name" value="Small_mtfrase_dom"/>
</dbReference>
<dbReference type="CDD" id="cd02440">
    <property type="entry name" value="AdoMet_MTases"/>
    <property type="match status" value="1"/>
</dbReference>
<dbReference type="NCBIfam" id="TIGR00536">
    <property type="entry name" value="hemK_fam"/>
    <property type="match status" value="1"/>
</dbReference>
<sequence length="277" mass="29187">MASEMMTVRQALNEATRAIEAIGPTPRLDAELLMAHALGLSREAMLLGHMDAPAPAGFDALLARRLGHEPIAYIIGHRAFWTIDLAVAPGVLIPRPDSETLIEAAIDHFGEGAPGDILDLGVGSGALLLAALSEWPMARGLGIDASPGAVAIAQDNADRLDLADRVEIRIGDWAEGVDRMFDLVLCNPPYVESIATLAREVADHEPASALYAGPDGLDDYRRLAPMLPRLIAPGGMAAIEIGADQAAAVLALFADEGLAGTVRQDLGGRDRCIVLTR</sequence>
<dbReference type="AlphaFoldDB" id="A0A437M3T9"/>
<evidence type="ECO:0000256" key="3">
    <source>
        <dbReference type="ARBA" id="ARBA00022691"/>
    </source>
</evidence>
<evidence type="ECO:0000256" key="4">
    <source>
        <dbReference type="ARBA" id="ARBA00048391"/>
    </source>
</evidence>
<protein>
    <recommendedName>
        <fullName evidence="5">Release factor glutamine methyltransferase</fullName>
        <shortName evidence="5">RF MTase</shortName>
        <ecNumber evidence="5">2.1.1.297</ecNumber>
    </recommendedName>
    <alternativeName>
        <fullName evidence="5">N5-glutamine methyltransferase PrmC</fullName>
    </alternativeName>
    <alternativeName>
        <fullName evidence="5">Protein-(glutamine-N5) MTase PrmC</fullName>
    </alternativeName>
    <alternativeName>
        <fullName evidence="5">Protein-glutamine N-methyltransferase PrmC</fullName>
    </alternativeName>
</protein>
<dbReference type="HAMAP" id="MF_02126">
    <property type="entry name" value="RF_methyltr_PrmC"/>
    <property type="match status" value="1"/>
</dbReference>
<dbReference type="GO" id="GO:0003676">
    <property type="term" value="F:nucleic acid binding"/>
    <property type="evidence" value="ECO:0007669"/>
    <property type="project" value="InterPro"/>
</dbReference>
<dbReference type="GO" id="GO:0102559">
    <property type="term" value="F:peptide chain release factor N(5)-glutamine methyltransferase activity"/>
    <property type="evidence" value="ECO:0007669"/>
    <property type="project" value="UniProtKB-EC"/>
</dbReference>
<dbReference type="InterPro" id="IPR002052">
    <property type="entry name" value="DNA_methylase_N6_adenine_CS"/>
</dbReference>
<evidence type="ECO:0000313" key="8">
    <source>
        <dbReference type="EMBL" id="RVT92367.1"/>
    </source>
</evidence>
<dbReference type="NCBIfam" id="TIGR03534">
    <property type="entry name" value="RF_mod_PrmC"/>
    <property type="match status" value="1"/>
</dbReference>
<dbReference type="InterPro" id="IPR004556">
    <property type="entry name" value="HemK-like"/>
</dbReference>
<comment type="function">
    <text evidence="5">Methylates the class 1 translation termination release factors RF1/PrfA and RF2/PrfB on the glutamine residue of the universally conserved GGQ motif.</text>
</comment>
<reference evidence="8 9" key="1">
    <citation type="submission" date="2019-01" db="EMBL/GenBank/DDBJ databases">
        <authorList>
            <person name="Chen W.-M."/>
        </authorList>
    </citation>
    <scope>NUCLEOTIDE SEQUENCE [LARGE SCALE GENOMIC DNA]</scope>
    <source>
        <strain evidence="8 9">CCP-7</strain>
    </source>
</reference>
<dbReference type="InterPro" id="IPR029063">
    <property type="entry name" value="SAM-dependent_MTases_sf"/>
</dbReference>
<comment type="caution">
    <text evidence="8">The sequence shown here is derived from an EMBL/GenBank/DDBJ whole genome shotgun (WGS) entry which is preliminary data.</text>
</comment>
<dbReference type="Gene3D" id="1.10.8.10">
    <property type="entry name" value="DNA helicase RuvA subunit, C-terminal domain"/>
    <property type="match status" value="1"/>
</dbReference>
<dbReference type="EC" id="2.1.1.297" evidence="5"/>
<name>A0A437M3T9_9SPHN</name>
<dbReference type="Pfam" id="PF05175">
    <property type="entry name" value="MTS"/>
    <property type="match status" value="1"/>
</dbReference>
<dbReference type="Gene3D" id="3.40.50.150">
    <property type="entry name" value="Vaccinia Virus protein VP39"/>
    <property type="match status" value="1"/>
</dbReference>
<evidence type="ECO:0000256" key="2">
    <source>
        <dbReference type="ARBA" id="ARBA00022679"/>
    </source>
</evidence>
<dbReference type="InterPro" id="IPR019874">
    <property type="entry name" value="RF_methyltr_PrmC"/>
</dbReference>
<keyword evidence="3 5" id="KW-0949">S-adenosyl-L-methionine</keyword>
<dbReference type="Pfam" id="PF17827">
    <property type="entry name" value="PrmC_N"/>
    <property type="match status" value="1"/>
</dbReference>
<feature type="domain" description="Methyltransferase small" evidence="6">
    <location>
        <begin position="107"/>
        <end position="195"/>
    </location>
</feature>
<dbReference type="GO" id="GO:0032259">
    <property type="term" value="P:methylation"/>
    <property type="evidence" value="ECO:0007669"/>
    <property type="project" value="UniProtKB-KW"/>
</dbReference>
<evidence type="ECO:0000256" key="1">
    <source>
        <dbReference type="ARBA" id="ARBA00022603"/>
    </source>
</evidence>
<feature type="binding site" evidence="5">
    <location>
        <position position="173"/>
    </location>
    <ligand>
        <name>S-adenosyl-L-methionine</name>
        <dbReference type="ChEBI" id="CHEBI:59789"/>
    </ligand>
</feature>